<evidence type="ECO:0000313" key="2">
    <source>
        <dbReference type="EMBL" id="BFP56446.1"/>
    </source>
</evidence>
<evidence type="ECO:0008006" key="3">
    <source>
        <dbReference type="Google" id="ProtNLM"/>
    </source>
</evidence>
<organism evidence="2">
    <name type="scientific">Streptomyces sp. CMC78</name>
    <dbReference type="NCBI Taxonomy" id="3231512"/>
    <lineage>
        <taxon>Bacteria</taxon>
        <taxon>Bacillati</taxon>
        <taxon>Actinomycetota</taxon>
        <taxon>Actinomycetes</taxon>
        <taxon>Kitasatosporales</taxon>
        <taxon>Streptomycetaceae</taxon>
        <taxon>Streptomyces</taxon>
    </lineage>
</organism>
<accession>A0AB33KP87</accession>
<reference evidence="2" key="1">
    <citation type="submission" date="2024-07" db="EMBL/GenBank/DDBJ databases">
        <title>Complete genome sequences of cellulolytic bacteria, Kitasatospora sp. CMC57 and Streptomyces sp. CMC78, isolated from Japanese agricultural soil.</title>
        <authorList>
            <person name="Hashimoto T."/>
            <person name="Ito M."/>
            <person name="Iwamoto M."/>
            <person name="Fukahori D."/>
            <person name="Shoda T."/>
            <person name="Sakoda M."/>
            <person name="Morohoshi T."/>
            <person name="Mitsuboshi M."/>
            <person name="Nishizawa T."/>
        </authorList>
    </citation>
    <scope>NUCLEOTIDE SEQUENCE</scope>
    <source>
        <strain evidence="2">CMC78</strain>
    </source>
</reference>
<dbReference type="AlphaFoldDB" id="A0AB33KP87"/>
<feature type="compositionally biased region" description="Basic and acidic residues" evidence="1">
    <location>
        <begin position="62"/>
        <end position="85"/>
    </location>
</feature>
<name>A0AB33KP87_9ACTN</name>
<feature type="region of interest" description="Disordered" evidence="1">
    <location>
        <begin position="20"/>
        <end position="85"/>
    </location>
</feature>
<dbReference type="KEGG" id="stcm:SCMC78_62530"/>
<dbReference type="EMBL" id="AP035884">
    <property type="protein sequence ID" value="BFP56446.1"/>
    <property type="molecule type" value="Genomic_DNA"/>
</dbReference>
<gene>
    <name evidence="2" type="ORF">SCMC78_62530</name>
</gene>
<proteinExistence type="predicted"/>
<protein>
    <recommendedName>
        <fullName evidence="3">MarR family transcriptional regulator</fullName>
    </recommendedName>
</protein>
<sequence length="85" mass="9605">MADDQRLWGYPEVAAHLGISVGATRSRKSRGSLPSPDDDSVPDRPRWKPSTFQNWRPVGRGFRSDLHSSPDRRPRRPTDRAGARP</sequence>
<evidence type="ECO:0000256" key="1">
    <source>
        <dbReference type="SAM" id="MobiDB-lite"/>
    </source>
</evidence>